<evidence type="ECO:0000313" key="2">
    <source>
        <dbReference type="Proteomes" id="UP000724584"/>
    </source>
</evidence>
<dbReference type="Proteomes" id="UP000724584">
    <property type="component" value="Unassembled WGS sequence"/>
</dbReference>
<comment type="caution">
    <text evidence="1">The sequence shown here is derived from an EMBL/GenBank/DDBJ whole genome shotgun (WGS) entry which is preliminary data.</text>
</comment>
<gene>
    <name evidence="1" type="ORF">F5144DRAFT_483815</name>
</gene>
<proteinExistence type="predicted"/>
<dbReference type="EMBL" id="JAGIZQ010000002">
    <property type="protein sequence ID" value="KAH6641507.1"/>
    <property type="molecule type" value="Genomic_DNA"/>
</dbReference>
<protein>
    <submittedName>
        <fullName evidence="1">Amino acid permease-domain-containing protein</fullName>
    </submittedName>
</protein>
<evidence type="ECO:0000313" key="1">
    <source>
        <dbReference type="EMBL" id="KAH6641507.1"/>
    </source>
</evidence>
<sequence>MEPESLTKRHKLGVVSGVYIPVCLNILSILMFLRFGLILGQVGLLGILGLMLIAYTVDFVTTLSLSAIASNGEVKGGGAYYLISRSLGPEFGGSIGVLFYLAQVLNTALNVVGLIDCIKLNLGDTMPDGYWWDYFFGTMALVVCTGLCLAGSAIFSKASNALLIVLTISTLSIPLSALVKPAFSDPDRGIEFTGASLATLRSNLLPHSGSTEFKGFETFRDLFGILFPATSGIFAGASMSGDLRNPSKAIPAGTLWAMLSTFIVYLLVILALASSTTHASFLLNANIIQDTNIWPPIVFAGELATTFFSALMGVIGSAKLMQALARDKLFPGLSVFGKGTKKADEPIVAIFLTYVAAQMAMFANLNQIATLISMGYQMTFFVMNLACFLLKIGSAPNFRPGFKFFSWQTAFVGSLLSAAAMFFIDETYATTAVCLLVFLFLLIHYLSPPKHWGDVSQNLIYHQVRKYLLRLKPEHIKFWRPQIILLINNPRRQTRLIQFCNSLKKGALYILGHVIVTDDFAAGVTEAKLQQSAWTKYISEYSRIKAFVQLTMSPTITWGVRNLVLSAGLGGMRPNIAIMGFYNMDDLRRAQPASQIPEAPVSPVPPQQGDSQAGPKVRRRRRGDTSSRILEGILPTDSIKNEDMMSVTSYLTILEDLALRYRLNVAIGKGFETLETPRKDGSNTKKYIDLWPIQMSAAITADGKNVLTTNFDTSWKKAYNMRVIVFVEYESEVEEERGRVKALLDKLRIDAEVLVFYLASGSLSTYETVIHGHFTNPETENLVNECLKKEEWWEDLQTYRGSRSMTEAQEFASIAQVMGSTSGRPGLYNPHSGPSDGINRRRHSLTQLPELPRKPSMSQLNKWGVNMGIHTQNLPFSVFDSSDSDLVPDSDSDSDSSETDAQFADVESASGEDASRRPLLTTVRRRRSFADVFARAKSPRREKRLKGSQSPMQGSYGTMPDRQSGSDTGLEPPRHSRKGSASSQTPRGILKPERPTLSRHGSSAPRFSSNLVPQTTITNEDGTGPRIMFAETETRTERPALSRQSSYGRGTGAETGSGTTTPVDKRVSFAELAPDAKSPAISRRSSISKGSDSGGDTSLNIPGLLASYQLSEDDSKNGSSYSTQGLSLSFNDLPSRAQHLILNELMRQHSSDTAVMLTTLPIPQENTCQSEEASLAYLSDVEVLCNGLPPVLLVLSNHMTVTPTSATRRTPSLSQRLRELGRLKSKTDEKAEREFEVVHTPDRPTRLITPIEAPTEDECGNAITRWHHASAKERLPPPSRGQYWEAYMDDSAIASDSDDDEDALDRYYDGKFVSGQGVGRGGYSQQAELQHTHPPQPAPPRRDGPLRQEPGTDQSYVPSFFHGIATASPAPAPAPLFSGSVWSPPRSQPRSPNPTRGSPVPAPRYTGGECVQESEEDEEPPVDMEQLVRMEVYRRGRCPYCRNFFPDGALPLTCPYLDCQKDFSLYLEYTNRREAPKAPPRLSQRAFADTSAQEKEDIERVGQACRPIVPNFRAETGTPPKDPKDPKEQQRLLKHHTPQRPSPLSQNRRNSATFLVEVSALKEDEKEPLRHYGSQGSHTPTQQRRQSSTFRVEVSTPMEELHEPSRYYVPQRPLPPLQQRQNPTFPIGNLSPRGQQQEPMRHHAPRTSPQQRDPSPSNTIRTIWPSPLGVYDEAQPSRQARANRPERQEKPLPPPARSERRPPPTSFRTQPRRIATPRPQSISTHPGLARPGLARPGPPSARPESVSSRRQSTSAESSLSRPGSITSPPEPLSPRPEPVSAHPGPISPRPGPISPHTGPISTRPGPISARPRSISTRRQSTSTRPESFAARDQSISAESISTHPGSISAEPTPVEPVSRRARSTSRRPEPISTRRRSFSTHPESVSTRRQSIPRPESISAESVSNRPKSVTARPWSASSQSISSRPGSVSARPASITTRHQQLYSPQSQSQSQQPKPTYLRTRRNSSVPPVQPLTSPVTSGNVSGKPSPSPTPPVSVLRYRSKERGRATDTAGGRGTDRGRSRGLSRSQTMTTPRAGYFDRDGGALLTTDRDGGATLLTSDRDGGAPLTPTPTHHHHHHHHLEPTPEPPPRGRSTAPAPTPATDPTLSSRERLDARLQDLKLAKHKRRRSTHGDRLDDADVLAWKGPAGRARYQRETIKAGGDDAELFMDIIGQYEGDGGGGGGYGGVEVGEEERGRGRRGWV</sequence>
<accession>A0ACB7PHS6</accession>
<keyword evidence="2" id="KW-1185">Reference proteome</keyword>
<name>A0ACB7PHS6_9PEZI</name>
<reference evidence="1 2" key="1">
    <citation type="journal article" date="2021" name="Nat. Commun.">
        <title>Genetic determinants of endophytism in the Arabidopsis root mycobiome.</title>
        <authorList>
            <person name="Mesny F."/>
            <person name="Miyauchi S."/>
            <person name="Thiergart T."/>
            <person name="Pickel B."/>
            <person name="Atanasova L."/>
            <person name="Karlsson M."/>
            <person name="Huettel B."/>
            <person name="Barry K.W."/>
            <person name="Haridas S."/>
            <person name="Chen C."/>
            <person name="Bauer D."/>
            <person name="Andreopoulos W."/>
            <person name="Pangilinan J."/>
            <person name="LaButti K."/>
            <person name="Riley R."/>
            <person name="Lipzen A."/>
            <person name="Clum A."/>
            <person name="Drula E."/>
            <person name="Henrissat B."/>
            <person name="Kohler A."/>
            <person name="Grigoriev I.V."/>
            <person name="Martin F.M."/>
            <person name="Hacquard S."/>
        </authorList>
    </citation>
    <scope>NUCLEOTIDE SEQUENCE [LARGE SCALE GENOMIC DNA]</scope>
    <source>
        <strain evidence="1 2">MPI-SDFR-AT-0079</strain>
    </source>
</reference>
<organism evidence="1 2">
    <name type="scientific">Chaetomium tenue</name>
    <dbReference type="NCBI Taxonomy" id="1854479"/>
    <lineage>
        <taxon>Eukaryota</taxon>
        <taxon>Fungi</taxon>
        <taxon>Dikarya</taxon>
        <taxon>Ascomycota</taxon>
        <taxon>Pezizomycotina</taxon>
        <taxon>Sordariomycetes</taxon>
        <taxon>Sordariomycetidae</taxon>
        <taxon>Sordariales</taxon>
        <taxon>Chaetomiaceae</taxon>
        <taxon>Chaetomium</taxon>
    </lineage>
</organism>